<dbReference type="Pfam" id="PF08240">
    <property type="entry name" value="ADH_N"/>
    <property type="match status" value="1"/>
</dbReference>
<evidence type="ECO:0000256" key="1">
    <source>
        <dbReference type="ARBA" id="ARBA00022857"/>
    </source>
</evidence>
<dbReference type="RefSeq" id="WP_344999110.1">
    <property type="nucleotide sequence ID" value="NZ_BAABFR010000078.1"/>
</dbReference>
<keyword evidence="2" id="KW-0560">Oxidoreductase</keyword>
<dbReference type="SMART" id="SM00829">
    <property type="entry name" value="PKS_ER"/>
    <property type="match status" value="1"/>
</dbReference>
<sequence>MRALVQHSFGGPAEVLAVEDVPTPEPGPGKVRIRTLLATIHNHDLWTVRGSYGFKPDLPARAGTEAVGVVDAVGDGVEGVAVGQRVVTRAAFGTWAEYFLSPARALIPVPDEIDDETAAQLVAMPFSAVSLLDFLGVREGDAVVQNAANGAVGTILAQLAPARGVTVVGLVRRPEAVEQLAAQGISGIVATDGDDWRAQARALAGDRGFTAAVDSVGGTASGDVATLLADEGTLVVFGAMGSSDMVLPSGPLIFRQLTVKGFWAKRIGEEMSPAKSAELMSEVFRAAADGSLRLPVDSVHPLGDIRAAVAASARPGRIGKVLLRP</sequence>
<dbReference type="InterPro" id="IPR036291">
    <property type="entry name" value="NAD(P)-bd_dom_sf"/>
</dbReference>
<dbReference type="CDD" id="cd08292">
    <property type="entry name" value="ETR_like_2"/>
    <property type="match status" value="1"/>
</dbReference>
<dbReference type="InterPro" id="IPR013149">
    <property type="entry name" value="ADH-like_C"/>
</dbReference>
<dbReference type="InterPro" id="IPR020843">
    <property type="entry name" value="ER"/>
</dbReference>
<proteinExistence type="predicted"/>
<dbReference type="Pfam" id="PF00107">
    <property type="entry name" value="ADH_zinc_N"/>
    <property type="match status" value="1"/>
</dbReference>
<dbReference type="EMBL" id="BAABFR010000078">
    <property type="protein sequence ID" value="GAA4400300.1"/>
    <property type="molecule type" value="Genomic_DNA"/>
</dbReference>
<dbReference type="SUPFAM" id="SSF50129">
    <property type="entry name" value="GroES-like"/>
    <property type="match status" value="1"/>
</dbReference>
<evidence type="ECO:0000313" key="5">
    <source>
        <dbReference type="Proteomes" id="UP001500635"/>
    </source>
</evidence>
<dbReference type="Gene3D" id="3.90.180.10">
    <property type="entry name" value="Medium-chain alcohol dehydrogenases, catalytic domain"/>
    <property type="match status" value="1"/>
</dbReference>
<gene>
    <name evidence="4" type="ORF">GCM10023147_38830</name>
</gene>
<evidence type="ECO:0000313" key="4">
    <source>
        <dbReference type="EMBL" id="GAA4400300.1"/>
    </source>
</evidence>
<dbReference type="PANTHER" id="PTHR48106">
    <property type="entry name" value="QUINONE OXIDOREDUCTASE PIG3-RELATED"/>
    <property type="match status" value="1"/>
</dbReference>
<dbReference type="Proteomes" id="UP001500635">
    <property type="component" value="Unassembled WGS sequence"/>
</dbReference>
<evidence type="ECO:0000259" key="3">
    <source>
        <dbReference type="SMART" id="SM00829"/>
    </source>
</evidence>
<evidence type="ECO:0000256" key="2">
    <source>
        <dbReference type="ARBA" id="ARBA00023002"/>
    </source>
</evidence>
<dbReference type="InterPro" id="IPR011032">
    <property type="entry name" value="GroES-like_sf"/>
</dbReference>
<reference evidence="5" key="1">
    <citation type="journal article" date="2019" name="Int. J. Syst. Evol. Microbiol.">
        <title>The Global Catalogue of Microorganisms (GCM) 10K type strain sequencing project: providing services to taxonomists for standard genome sequencing and annotation.</title>
        <authorList>
            <consortium name="The Broad Institute Genomics Platform"/>
            <consortium name="The Broad Institute Genome Sequencing Center for Infectious Disease"/>
            <person name="Wu L."/>
            <person name="Ma J."/>
        </authorList>
    </citation>
    <scope>NUCLEOTIDE SEQUENCE [LARGE SCALE GENOMIC DNA]</scope>
    <source>
        <strain evidence="5">JCM 17688</strain>
    </source>
</reference>
<accession>A0ABP8K515</accession>
<dbReference type="SUPFAM" id="SSF51735">
    <property type="entry name" value="NAD(P)-binding Rossmann-fold domains"/>
    <property type="match status" value="1"/>
</dbReference>
<protein>
    <submittedName>
        <fullName evidence="4">Zinc-binding dehydrogenase</fullName>
    </submittedName>
</protein>
<keyword evidence="5" id="KW-1185">Reference proteome</keyword>
<organism evidence="4 5">
    <name type="scientific">Tsukamurella soli</name>
    <dbReference type="NCBI Taxonomy" id="644556"/>
    <lineage>
        <taxon>Bacteria</taxon>
        <taxon>Bacillati</taxon>
        <taxon>Actinomycetota</taxon>
        <taxon>Actinomycetes</taxon>
        <taxon>Mycobacteriales</taxon>
        <taxon>Tsukamurellaceae</taxon>
        <taxon>Tsukamurella</taxon>
    </lineage>
</organism>
<dbReference type="InterPro" id="IPR013154">
    <property type="entry name" value="ADH-like_N"/>
</dbReference>
<dbReference type="PANTHER" id="PTHR48106:SF2">
    <property type="entry name" value="ZN2+-BINDING DEHYDROGENASE"/>
    <property type="match status" value="1"/>
</dbReference>
<comment type="caution">
    <text evidence="4">The sequence shown here is derived from an EMBL/GenBank/DDBJ whole genome shotgun (WGS) entry which is preliminary data.</text>
</comment>
<keyword evidence="1" id="KW-0521">NADP</keyword>
<dbReference type="Gene3D" id="3.40.50.720">
    <property type="entry name" value="NAD(P)-binding Rossmann-like Domain"/>
    <property type="match status" value="1"/>
</dbReference>
<feature type="domain" description="Enoyl reductase (ER)" evidence="3">
    <location>
        <begin position="11"/>
        <end position="323"/>
    </location>
</feature>
<name>A0ABP8K515_9ACTN</name>